<feature type="coiled-coil region" evidence="1">
    <location>
        <begin position="25"/>
        <end position="100"/>
    </location>
</feature>
<feature type="compositionally biased region" description="Acidic residues" evidence="2">
    <location>
        <begin position="142"/>
        <end position="156"/>
    </location>
</feature>
<keyword evidence="4" id="KW-1185">Reference proteome</keyword>
<sequence>MLFNAKERVHKAAAGGWVHWVNEELTRAQDLLASIEDALDQKDAEIQQWKGLEDQRRDAEAAAADAKVRAEEAEAEQRRLEKAARKAKRKAAKLAEKERLAKVQAEEEVSAEAVSPPAVLYPVSKTSQLQGARLVSCVGGEKEEEDKYEWDGEDGQAEPPDAKAVEEIPAPPRADGMDACFSDEILGAVDPDPEPSALGAARLSQDDLFEKIKAEMGDTFAESSDTRLSCDHAGVFSLKAAENDVSSFSVQVATD</sequence>
<dbReference type="Proteomes" id="UP000649617">
    <property type="component" value="Unassembled WGS sequence"/>
</dbReference>
<evidence type="ECO:0000256" key="1">
    <source>
        <dbReference type="SAM" id="Coils"/>
    </source>
</evidence>
<proteinExistence type="predicted"/>
<comment type="caution">
    <text evidence="3">The sequence shown here is derived from an EMBL/GenBank/DDBJ whole genome shotgun (WGS) entry which is preliminary data.</text>
</comment>
<evidence type="ECO:0000313" key="4">
    <source>
        <dbReference type="Proteomes" id="UP000649617"/>
    </source>
</evidence>
<evidence type="ECO:0000313" key="3">
    <source>
        <dbReference type="EMBL" id="CAE7188022.1"/>
    </source>
</evidence>
<dbReference type="AlphaFoldDB" id="A0A812IUD4"/>
<gene>
    <name evidence="3" type="ORF">SPIL2461_LOCUS1355</name>
</gene>
<accession>A0A812IUD4</accession>
<feature type="region of interest" description="Disordered" evidence="2">
    <location>
        <begin position="138"/>
        <end position="162"/>
    </location>
</feature>
<reference evidence="3" key="1">
    <citation type="submission" date="2021-02" db="EMBL/GenBank/DDBJ databases">
        <authorList>
            <person name="Dougan E. K."/>
            <person name="Rhodes N."/>
            <person name="Thang M."/>
            <person name="Chan C."/>
        </authorList>
    </citation>
    <scope>NUCLEOTIDE SEQUENCE</scope>
</reference>
<name>A0A812IUD4_SYMPI</name>
<protein>
    <submittedName>
        <fullName evidence="3">Uncharacterized protein</fullName>
    </submittedName>
</protein>
<keyword evidence="1" id="KW-0175">Coiled coil</keyword>
<organism evidence="3 4">
    <name type="scientific">Symbiodinium pilosum</name>
    <name type="common">Dinoflagellate</name>
    <dbReference type="NCBI Taxonomy" id="2952"/>
    <lineage>
        <taxon>Eukaryota</taxon>
        <taxon>Sar</taxon>
        <taxon>Alveolata</taxon>
        <taxon>Dinophyceae</taxon>
        <taxon>Suessiales</taxon>
        <taxon>Symbiodiniaceae</taxon>
        <taxon>Symbiodinium</taxon>
    </lineage>
</organism>
<dbReference type="EMBL" id="CAJNIZ010001303">
    <property type="protein sequence ID" value="CAE7188022.1"/>
    <property type="molecule type" value="Genomic_DNA"/>
</dbReference>
<evidence type="ECO:0000256" key="2">
    <source>
        <dbReference type="SAM" id="MobiDB-lite"/>
    </source>
</evidence>